<sequence>MRVHFLDFFLSTTGKGVTRVFFRTFSGHEPQWIYVVGFNQTFNCADGWTFRSSAKEFS</sequence>
<name>M6VVL4_9LEPT</name>
<comment type="caution">
    <text evidence="1">The sequence shown here is derived from an EMBL/GenBank/DDBJ whole genome shotgun (WGS) entry which is preliminary data.</text>
</comment>
<evidence type="ECO:0000313" key="1">
    <source>
        <dbReference type="EMBL" id="EMO57049.1"/>
    </source>
</evidence>
<protein>
    <submittedName>
        <fullName evidence="1">Uncharacterized protein</fullName>
    </submittedName>
</protein>
<accession>M6VVL4</accession>
<dbReference type="AlphaFoldDB" id="M6VVL4"/>
<reference evidence="1 2" key="1">
    <citation type="submission" date="2013-01" db="EMBL/GenBank/DDBJ databases">
        <authorList>
            <person name="Harkins D.M."/>
            <person name="Durkin A.S."/>
            <person name="Brinkac L.M."/>
            <person name="Haft D.H."/>
            <person name="Selengut J.D."/>
            <person name="Sanka R."/>
            <person name="DePew J."/>
            <person name="Purushe J."/>
            <person name="Matthias M.A."/>
            <person name="Vinetz J.M."/>
            <person name="Sutton G.G."/>
            <person name="Nierman W.C."/>
            <person name="Fouts D.E."/>
        </authorList>
    </citation>
    <scope>NUCLEOTIDE SEQUENCE [LARGE SCALE GENOMIC DNA]</scope>
    <source>
        <strain evidence="1 2">CBC1416</strain>
    </source>
</reference>
<proteinExistence type="predicted"/>
<organism evidence="1 2">
    <name type="scientific">Leptospira santarosai str. CBC1416</name>
    <dbReference type="NCBI Taxonomy" id="1193059"/>
    <lineage>
        <taxon>Bacteria</taxon>
        <taxon>Pseudomonadati</taxon>
        <taxon>Spirochaetota</taxon>
        <taxon>Spirochaetia</taxon>
        <taxon>Leptospirales</taxon>
        <taxon>Leptospiraceae</taxon>
        <taxon>Leptospira</taxon>
    </lineage>
</organism>
<gene>
    <name evidence="1" type="ORF">LEP1GSC161_0271</name>
</gene>
<evidence type="ECO:0000313" key="2">
    <source>
        <dbReference type="Proteomes" id="UP000012149"/>
    </source>
</evidence>
<dbReference type="Proteomes" id="UP000012149">
    <property type="component" value="Unassembled WGS sequence"/>
</dbReference>
<dbReference type="EMBL" id="AKWE02000134">
    <property type="protein sequence ID" value="EMO57049.1"/>
    <property type="molecule type" value="Genomic_DNA"/>
</dbReference>